<accession>A0AAE4B4Y2</accession>
<organism evidence="3 4">
    <name type="scientific">Marimonas arenosa</name>
    <dbReference type="NCBI Taxonomy" id="1795305"/>
    <lineage>
        <taxon>Bacteria</taxon>
        <taxon>Pseudomonadati</taxon>
        <taxon>Pseudomonadota</taxon>
        <taxon>Alphaproteobacteria</taxon>
        <taxon>Rhodobacterales</taxon>
        <taxon>Paracoccaceae</taxon>
        <taxon>Marimonas</taxon>
    </lineage>
</organism>
<gene>
    <name evidence="3" type="ORF">NO357_12440</name>
</gene>
<evidence type="ECO:0000313" key="3">
    <source>
        <dbReference type="EMBL" id="MDQ2090710.1"/>
    </source>
</evidence>
<dbReference type="SUPFAM" id="SSF47090">
    <property type="entry name" value="PGBD-like"/>
    <property type="match status" value="1"/>
</dbReference>
<dbReference type="InterPro" id="IPR036366">
    <property type="entry name" value="PGBDSf"/>
</dbReference>
<dbReference type="InterPro" id="IPR043426">
    <property type="entry name" value="MltB-like"/>
</dbReference>
<dbReference type="PANTHER" id="PTHR30163">
    <property type="entry name" value="MEMBRANE-BOUND LYTIC MUREIN TRANSGLYCOSYLASE B"/>
    <property type="match status" value="1"/>
</dbReference>
<keyword evidence="4" id="KW-1185">Reference proteome</keyword>
<dbReference type="NCBIfam" id="TIGR02283">
    <property type="entry name" value="MltB_2"/>
    <property type="match status" value="1"/>
</dbReference>
<evidence type="ECO:0000259" key="1">
    <source>
        <dbReference type="Pfam" id="PF01471"/>
    </source>
</evidence>
<dbReference type="Gene3D" id="1.10.530.10">
    <property type="match status" value="1"/>
</dbReference>
<dbReference type="InterPro" id="IPR036365">
    <property type="entry name" value="PGBD-like_sf"/>
</dbReference>
<dbReference type="SUPFAM" id="SSF53955">
    <property type="entry name" value="Lysozyme-like"/>
    <property type="match status" value="1"/>
</dbReference>
<dbReference type="InterPro" id="IPR002477">
    <property type="entry name" value="Peptidoglycan-bd-like"/>
</dbReference>
<dbReference type="InterPro" id="IPR031304">
    <property type="entry name" value="SLT_2"/>
</dbReference>
<dbReference type="Gene3D" id="1.10.8.350">
    <property type="entry name" value="Bacterial muramidase"/>
    <property type="match status" value="1"/>
</dbReference>
<dbReference type="Pfam" id="PF13406">
    <property type="entry name" value="SLT_2"/>
    <property type="match status" value="1"/>
</dbReference>
<dbReference type="Pfam" id="PF01471">
    <property type="entry name" value="PG_binding_1"/>
    <property type="match status" value="1"/>
</dbReference>
<dbReference type="AlphaFoldDB" id="A0AAE4B4Y2"/>
<dbReference type="Proteomes" id="UP001226762">
    <property type="component" value="Unassembled WGS sequence"/>
</dbReference>
<dbReference type="InterPro" id="IPR023346">
    <property type="entry name" value="Lysozyme-like_dom_sf"/>
</dbReference>
<reference evidence="3" key="2">
    <citation type="submission" date="2023-02" db="EMBL/GenBank/DDBJ databases">
        <title>'Rhodoalgimonas zhirmunskyi' gen. nov., isolated from a red alga.</title>
        <authorList>
            <person name="Nedashkovskaya O.I."/>
            <person name="Otstavnykh N.Y."/>
            <person name="Bystritskaya E.P."/>
            <person name="Balabanova L.A."/>
            <person name="Isaeva M.P."/>
        </authorList>
    </citation>
    <scope>NUCLEOTIDE SEQUENCE</scope>
    <source>
        <strain evidence="3">KCTC 52189</strain>
    </source>
</reference>
<evidence type="ECO:0000313" key="4">
    <source>
        <dbReference type="Proteomes" id="UP001226762"/>
    </source>
</evidence>
<protein>
    <submittedName>
        <fullName evidence="3">Lytic murein transglycosylase</fullName>
    </submittedName>
</protein>
<feature type="domain" description="Transglycosylase SLT" evidence="2">
    <location>
        <begin position="9"/>
        <end position="300"/>
    </location>
</feature>
<feature type="domain" description="Peptidoglycan binding-like" evidence="1">
    <location>
        <begin position="322"/>
        <end position="376"/>
    </location>
</feature>
<reference evidence="3" key="1">
    <citation type="submission" date="2022-07" db="EMBL/GenBank/DDBJ databases">
        <authorList>
            <person name="Otstavnykh N."/>
            <person name="Isaeva M."/>
            <person name="Bystritskaya E."/>
        </authorList>
    </citation>
    <scope>NUCLEOTIDE SEQUENCE</scope>
    <source>
        <strain evidence="3">KCTC 52189</strain>
    </source>
</reference>
<dbReference type="PANTHER" id="PTHR30163:SF8">
    <property type="entry name" value="LYTIC MUREIN TRANSGLYCOSYLASE"/>
    <property type="match status" value="1"/>
</dbReference>
<dbReference type="EMBL" id="JANHAX010000003">
    <property type="protein sequence ID" value="MDQ2090710.1"/>
    <property type="molecule type" value="Genomic_DNA"/>
</dbReference>
<dbReference type="CDD" id="cd13399">
    <property type="entry name" value="Slt35-like"/>
    <property type="match status" value="1"/>
</dbReference>
<name>A0AAE4B4Y2_9RHOB</name>
<sequence length="380" mass="41701">MVSTKNAAFQRWVHDFRARAAAGGIPTEILDAAFTGIKYNTDVVQKDRTQNEFTKTVWVYLDSAASDARIAAGKKAMKKHAALLGQIEKRYGVEKEIVTAIWGLESAYGSFRGSIPTIEALATLAFDGRRGAFFETQLLDALKILNDGHTSPAGMKGSWAGAMGHTQFMPSSWHAHAVDYDRDGKRDIWGDDPADALASAANYLKANGWETRVPWGIEVRLPEGFNYLLARRDLEKMPSEWANLGVKDIRGNPVPDHGPATILLPGGAEGAAFMIFRNFAVIESYNTADAYVIGVGHLADRIAGGPPIQGGWPREDRALTLPERMELQTLLRRHGFDPQKLDGKIGPLTIDAVRSFQKAHGLTPDGYASPGFLQTLRRMR</sequence>
<comment type="caution">
    <text evidence="3">The sequence shown here is derived from an EMBL/GenBank/DDBJ whole genome shotgun (WGS) entry which is preliminary data.</text>
</comment>
<dbReference type="InterPro" id="IPR011970">
    <property type="entry name" value="MltB_2"/>
</dbReference>
<proteinExistence type="predicted"/>
<dbReference type="Gene3D" id="1.10.101.10">
    <property type="entry name" value="PGBD-like superfamily/PGBD"/>
    <property type="match status" value="1"/>
</dbReference>
<dbReference type="GO" id="GO:0009253">
    <property type="term" value="P:peptidoglycan catabolic process"/>
    <property type="evidence" value="ECO:0007669"/>
    <property type="project" value="TreeGrafter"/>
</dbReference>
<dbReference type="FunFam" id="1.10.8.350:FF:000001">
    <property type="entry name" value="Lytic murein transglycosylase B"/>
    <property type="match status" value="1"/>
</dbReference>
<dbReference type="GO" id="GO:0008933">
    <property type="term" value="F:peptidoglycan lytic transglycosylase activity"/>
    <property type="evidence" value="ECO:0007669"/>
    <property type="project" value="TreeGrafter"/>
</dbReference>
<evidence type="ECO:0000259" key="2">
    <source>
        <dbReference type="Pfam" id="PF13406"/>
    </source>
</evidence>